<dbReference type="GO" id="GO:0016020">
    <property type="term" value="C:membrane"/>
    <property type="evidence" value="ECO:0007669"/>
    <property type="project" value="UniProtKB-SubCell"/>
</dbReference>
<keyword evidence="4 5" id="KW-0472">Membrane</keyword>
<proteinExistence type="predicted"/>
<accession>A0A3A1Y8N6</accession>
<sequence length="313" mass="34559">MSDLSKGILLVCISVLANALMSLFYKLIPADVSIYEKLLTRGAASVIIAYSFIYAMRRKAKTSNNPGQIIPAYFSQKGNFALMLVRAVSGSLAILTYIYIVDALSLSDADMLNKLAAVFIIIIGAFWLKSDSINLVQVLVVIISLVGAAFIIKPSFDNPLLGSYLIGILQAILAAIAYLAVRYLLATAKNKEHPISVESSYALVTLLISVIPAVYYFTGWEGKALAYTYLALATAFAVVAQYTFSYAMKFAPAVEVNVYQYLSLLWTSLFGWIFFAFIPDFYTVLGYVLIIFGGVMLYVYNLRQYRQAKAKLN</sequence>
<evidence type="ECO:0000259" key="6">
    <source>
        <dbReference type="Pfam" id="PF00892"/>
    </source>
</evidence>
<feature type="transmembrane region" description="Helical" evidence="5">
    <location>
        <begin position="197"/>
        <end position="218"/>
    </location>
</feature>
<keyword evidence="8" id="KW-1185">Reference proteome</keyword>
<feature type="transmembrane region" description="Helical" evidence="5">
    <location>
        <begin position="224"/>
        <end position="246"/>
    </location>
</feature>
<protein>
    <recommendedName>
        <fullName evidence="6">EamA domain-containing protein</fullName>
    </recommendedName>
</protein>
<keyword evidence="2 5" id="KW-0812">Transmembrane</keyword>
<dbReference type="AlphaFoldDB" id="A0A3A1Y8N6"/>
<evidence type="ECO:0000256" key="4">
    <source>
        <dbReference type="ARBA" id="ARBA00023136"/>
    </source>
</evidence>
<feature type="transmembrane region" description="Helical" evidence="5">
    <location>
        <begin position="38"/>
        <end position="57"/>
    </location>
</feature>
<dbReference type="RefSeq" id="WP_119496513.1">
    <property type="nucleotide sequence ID" value="NZ_NRJH01000013.1"/>
</dbReference>
<evidence type="ECO:0000256" key="1">
    <source>
        <dbReference type="ARBA" id="ARBA00004141"/>
    </source>
</evidence>
<feature type="transmembrane region" description="Helical" evidence="5">
    <location>
        <begin position="284"/>
        <end position="302"/>
    </location>
</feature>
<feature type="transmembrane region" description="Helical" evidence="5">
    <location>
        <begin position="164"/>
        <end position="185"/>
    </location>
</feature>
<feature type="transmembrane region" description="Helical" evidence="5">
    <location>
        <begin position="111"/>
        <end position="128"/>
    </location>
</feature>
<reference evidence="7 8" key="1">
    <citation type="submission" date="2017-08" db="EMBL/GenBank/DDBJ databases">
        <title>Reclassification of Bisgaard taxon 37 and 44.</title>
        <authorList>
            <person name="Christensen H."/>
        </authorList>
    </citation>
    <scope>NUCLEOTIDE SEQUENCE [LARGE SCALE GENOMIC DNA]</scope>
    <source>
        <strain evidence="7 8">B96_4</strain>
    </source>
</reference>
<dbReference type="Proteomes" id="UP000266258">
    <property type="component" value="Unassembled WGS sequence"/>
</dbReference>
<feature type="domain" description="EamA" evidence="6">
    <location>
        <begin position="6"/>
        <end position="152"/>
    </location>
</feature>
<dbReference type="EMBL" id="NRJH01000013">
    <property type="protein sequence ID" value="RIY33568.1"/>
    <property type="molecule type" value="Genomic_DNA"/>
</dbReference>
<comment type="caution">
    <text evidence="7">The sequence shown here is derived from an EMBL/GenBank/DDBJ whole genome shotgun (WGS) entry which is preliminary data.</text>
</comment>
<feature type="transmembrane region" description="Helical" evidence="5">
    <location>
        <begin position="258"/>
        <end position="278"/>
    </location>
</feature>
<name>A0A3A1Y8N6_9GAMM</name>
<dbReference type="Pfam" id="PF00892">
    <property type="entry name" value="EamA"/>
    <property type="match status" value="2"/>
</dbReference>
<evidence type="ECO:0000256" key="5">
    <source>
        <dbReference type="SAM" id="Phobius"/>
    </source>
</evidence>
<keyword evidence="3 5" id="KW-1133">Transmembrane helix</keyword>
<dbReference type="InterPro" id="IPR000620">
    <property type="entry name" value="EamA_dom"/>
</dbReference>
<evidence type="ECO:0000313" key="8">
    <source>
        <dbReference type="Proteomes" id="UP000266258"/>
    </source>
</evidence>
<evidence type="ECO:0000256" key="2">
    <source>
        <dbReference type="ARBA" id="ARBA00022692"/>
    </source>
</evidence>
<dbReference type="InterPro" id="IPR037185">
    <property type="entry name" value="EmrE-like"/>
</dbReference>
<dbReference type="SUPFAM" id="SSF103481">
    <property type="entry name" value="Multidrug resistance efflux transporter EmrE"/>
    <property type="match status" value="2"/>
</dbReference>
<dbReference type="OrthoDB" id="5148831at2"/>
<evidence type="ECO:0000256" key="3">
    <source>
        <dbReference type="ARBA" id="ARBA00022989"/>
    </source>
</evidence>
<dbReference type="PANTHER" id="PTHR22911:SF6">
    <property type="entry name" value="SOLUTE CARRIER FAMILY 35 MEMBER G1"/>
    <property type="match status" value="1"/>
</dbReference>
<dbReference type="PANTHER" id="PTHR22911">
    <property type="entry name" value="ACYL-MALONYL CONDENSING ENZYME-RELATED"/>
    <property type="match status" value="1"/>
</dbReference>
<comment type="subcellular location">
    <subcellularLocation>
        <location evidence="1">Membrane</location>
        <topology evidence="1">Multi-pass membrane protein</topology>
    </subcellularLocation>
</comment>
<evidence type="ECO:0000313" key="7">
    <source>
        <dbReference type="EMBL" id="RIY33568.1"/>
    </source>
</evidence>
<organism evidence="7 8">
    <name type="scientific">Psittacicella melopsittaci</name>
    <dbReference type="NCBI Taxonomy" id="2028576"/>
    <lineage>
        <taxon>Bacteria</taxon>
        <taxon>Pseudomonadati</taxon>
        <taxon>Pseudomonadota</taxon>
        <taxon>Gammaproteobacteria</taxon>
        <taxon>Pasteurellales</taxon>
        <taxon>Psittacicellaceae</taxon>
        <taxon>Psittacicella</taxon>
    </lineage>
</organism>
<feature type="transmembrane region" description="Helical" evidence="5">
    <location>
        <begin position="7"/>
        <end position="26"/>
    </location>
</feature>
<feature type="transmembrane region" description="Helical" evidence="5">
    <location>
        <begin position="135"/>
        <end position="152"/>
    </location>
</feature>
<feature type="domain" description="EamA" evidence="6">
    <location>
        <begin position="166"/>
        <end position="298"/>
    </location>
</feature>
<feature type="transmembrane region" description="Helical" evidence="5">
    <location>
        <begin position="78"/>
        <end position="99"/>
    </location>
</feature>
<gene>
    <name evidence="7" type="ORF">CJP74_01505</name>
</gene>